<evidence type="ECO:0000256" key="1">
    <source>
        <dbReference type="ARBA" id="ARBA00004123"/>
    </source>
</evidence>
<feature type="compositionally biased region" description="Acidic residues" evidence="7">
    <location>
        <begin position="133"/>
        <end position="142"/>
    </location>
</feature>
<feature type="region of interest" description="Disordered" evidence="7">
    <location>
        <begin position="454"/>
        <end position="473"/>
    </location>
</feature>
<reference evidence="9" key="3">
    <citation type="submission" date="2023-03" db="UniProtKB">
        <authorList>
            <consortium name="EnsemblPlants"/>
        </authorList>
    </citation>
    <scope>IDENTIFICATION</scope>
    <source>
        <strain evidence="9">cv. Chiifu-401-42</strain>
    </source>
</reference>
<feature type="region of interest" description="Disordered" evidence="7">
    <location>
        <begin position="123"/>
        <end position="184"/>
    </location>
</feature>
<name>M4E6A6_BRACM</name>
<dbReference type="eggNOG" id="ENOG502QX6A">
    <property type="taxonomic scope" value="Eukaryota"/>
</dbReference>
<dbReference type="InterPro" id="IPR046347">
    <property type="entry name" value="bZIP_sf"/>
</dbReference>
<evidence type="ECO:0000313" key="9">
    <source>
        <dbReference type="EnsemblPlants" id="Bra024310.1-P"/>
    </source>
</evidence>
<comment type="subcellular location">
    <subcellularLocation>
        <location evidence="1">Nucleus</location>
    </subcellularLocation>
</comment>
<evidence type="ECO:0000256" key="2">
    <source>
        <dbReference type="ARBA" id="ARBA00007163"/>
    </source>
</evidence>
<dbReference type="Proteomes" id="UP000011750">
    <property type="component" value="Chromosome A06"/>
</dbReference>
<evidence type="ECO:0000313" key="10">
    <source>
        <dbReference type="Proteomes" id="UP000011750"/>
    </source>
</evidence>
<dbReference type="Pfam" id="PF00170">
    <property type="entry name" value="bZIP_1"/>
    <property type="match status" value="1"/>
</dbReference>
<reference evidence="9 10" key="2">
    <citation type="journal article" date="2018" name="Hortic Res">
        <title>Improved Brassica rapa reference genome by single-molecule sequencing and chromosome conformation capture technologies.</title>
        <authorList>
            <person name="Zhang L."/>
            <person name="Cai X."/>
            <person name="Wu J."/>
            <person name="Liu M."/>
            <person name="Grob S."/>
            <person name="Cheng F."/>
            <person name="Liang J."/>
            <person name="Cai C."/>
            <person name="Liu Z."/>
            <person name="Liu B."/>
            <person name="Wang F."/>
            <person name="Li S."/>
            <person name="Liu F."/>
            <person name="Li X."/>
            <person name="Cheng L."/>
            <person name="Yang W."/>
            <person name="Li M.H."/>
            <person name="Grossniklaus U."/>
            <person name="Zheng H."/>
            <person name="Wang X."/>
        </authorList>
    </citation>
    <scope>NUCLEOTIDE SEQUENCE [LARGE SCALE GENOMIC DNA]</scope>
    <source>
        <strain evidence="9 10">cv. Chiifu-401-42</strain>
    </source>
</reference>
<accession>M4E6A6</accession>
<keyword evidence="5" id="KW-0804">Transcription</keyword>
<dbReference type="InterPro" id="IPR004827">
    <property type="entry name" value="bZIP"/>
</dbReference>
<evidence type="ECO:0000256" key="7">
    <source>
        <dbReference type="SAM" id="MobiDB-lite"/>
    </source>
</evidence>
<dbReference type="GO" id="GO:0005634">
    <property type="term" value="C:nucleus"/>
    <property type="evidence" value="ECO:0007669"/>
    <property type="project" value="UniProtKB-SubCell"/>
</dbReference>
<proteinExistence type="inferred from homology"/>
<dbReference type="GO" id="GO:0003700">
    <property type="term" value="F:DNA-binding transcription factor activity"/>
    <property type="evidence" value="ECO:0007669"/>
    <property type="project" value="InterPro"/>
</dbReference>
<protein>
    <recommendedName>
        <fullName evidence="8">BZIP domain-containing protein</fullName>
    </recommendedName>
</protein>
<dbReference type="STRING" id="51351.M4E6A6"/>
<dbReference type="EnsemblPlants" id="Bra024310.1">
    <property type="protein sequence ID" value="Bra024310.1-P"/>
    <property type="gene ID" value="Bra024310"/>
</dbReference>
<evidence type="ECO:0000259" key="8">
    <source>
        <dbReference type="PROSITE" id="PS50217"/>
    </source>
</evidence>
<dbReference type="FunFam" id="1.20.5.170:FF:000020">
    <property type="entry name" value="BZIP transcription factor"/>
    <property type="match status" value="1"/>
</dbReference>
<keyword evidence="6" id="KW-0539">Nucleus</keyword>
<keyword evidence="10" id="KW-1185">Reference proteome</keyword>
<evidence type="ECO:0000256" key="4">
    <source>
        <dbReference type="ARBA" id="ARBA00023125"/>
    </source>
</evidence>
<dbReference type="GO" id="GO:0046983">
    <property type="term" value="F:protein dimerization activity"/>
    <property type="evidence" value="ECO:0007669"/>
    <property type="project" value="UniProtKB-ARBA"/>
</dbReference>
<dbReference type="GO" id="GO:0003677">
    <property type="term" value="F:DNA binding"/>
    <property type="evidence" value="ECO:0007669"/>
    <property type="project" value="UniProtKB-KW"/>
</dbReference>
<comment type="similarity">
    <text evidence="2">Belongs to the bZIP family.</text>
</comment>
<feature type="domain" description="BZIP" evidence="8">
    <location>
        <begin position="154"/>
        <end position="208"/>
    </location>
</feature>
<dbReference type="PANTHER" id="PTHR46408:SF14">
    <property type="entry name" value="BASIC LEUCINE ZIPPER 25"/>
    <property type="match status" value="1"/>
</dbReference>
<reference evidence="9 10" key="1">
    <citation type="journal article" date="2011" name="Nat. Genet.">
        <title>The genome of the mesopolyploid crop species Brassica rapa.</title>
        <authorList>
            <consortium name="Brassica rapa Genome Sequencing Project Consortium"/>
            <person name="Wang X."/>
            <person name="Wang H."/>
            <person name="Wang J."/>
            <person name="Sun R."/>
            <person name="Wu J."/>
            <person name="Liu S."/>
            <person name="Bai Y."/>
            <person name="Mun J.H."/>
            <person name="Bancroft I."/>
            <person name="Cheng F."/>
            <person name="Huang S."/>
            <person name="Li X."/>
            <person name="Hua W."/>
            <person name="Wang J."/>
            <person name="Wang X."/>
            <person name="Freeling M."/>
            <person name="Pires J.C."/>
            <person name="Paterson A.H."/>
            <person name="Chalhoub B."/>
            <person name="Wang B."/>
            <person name="Hayward A."/>
            <person name="Sharpe A.G."/>
            <person name="Park B.S."/>
            <person name="Weisshaar B."/>
            <person name="Liu B."/>
            <person name="Li B."/>
            <person name="Liu B."/>
            <person name="Tong C."/>
            <person name="Song C."/>
            <person name="Duran C."/>
            <person name="Peng C."/>
            <person name="Geng C."/>
            <person name="Koh C."/>
            <person name="Lin C."/>
            <person name="Edwards D."/>
            <person name="Mu D."/>
            <person name="Shen D."/>
            <person name="Soumpourou E."/>
            <person name="Li F."/>
            <person name="Fraser F."/>
            <person name="Conant G."/>
            <person name="Lassalle G."/>
            <person name="King G.J."/>
            <person name="Bonnema G."/>
            <person name="Tang H."/>
            <person name="Wang H."/>
            <person name="Belcram H."/>
            <person name="Zhou H."/>
            <person name="Hirakawa H."/>
            <person name="Abe H."/>
            <person name="Guo H."/>
            <person name="Wang H."/>
            <person name="Jin H."/>
            <person name="Parkin I.A."/>
            <person name="Batley J."/>
            <person name="Kim J.S."/>
            <person name="Just J."/>
            <person name="Li J."/>
            <person name="Xu J."/>
            <person name="Deng J."/>
            <person name="Kim J.A."/>
            <person name="Li J."/>
            <person name="Yu J."/>
            <person name="Meng J."/>
            <person name="Wang J."/>
            <person name="Min J."/>
            <person name="Poulain J."/>
            <person name="Wang J."/>
            <person name="Hatakeyama K."/>
            <person name="Wu K."/>
            <person name="Wang L."/>
            <person name="Fang L."/>
            <person name="Trick M."/>
            <person name="Links M.G."/>
            <person name="Zhao M."/>
            <person name="Jin M."/>
            <person name="Ramchiary N."/>
            <person name="Drou N."/>
            <person name="Berkman P.J."/>
            <person name="Cai Q."/>
            <person name="Huang Q."/>
            <person name="Li R."/>
            <person name="Tabata S."/>
            <person name="Cheng S."/>
            <person name="Zhang S."/>
            <person name="Zhang S."/>
            <person name="Huang S."/>
            <person name="Sato S."/>
            <person name="Sun S."/>
            <person name="Kwon S.J."/>
            <person name="Choi S.R."/>
            <person name="Lee T.H."/>
            <person name="Fan W."/>
            <person name="Zhao X."/>
            <person name="Tan X."/>
            <person name="Xu X."/>
            <person name="Wang Y."/>
            <person name="Qiu Y."/>
            <person name="Yin Y."/>
            <person name="Li Y."/>
            <person name="Du Y."/>
            <person name="Liao Y."/>
            <person name="Lim Y."/>
            <person name="Narusaka Y."/>
            <person name="Wang Y."/>
            <person name="Wang Z."/>
            <person name="Li Z."/>
            <person name="Wang Z."/>
            <person name="Xiong Z."/>
            <person name="Zhang Z."/>
        </authorList>
    </citation>
    <scope>NUCLEOTIDE SEQUENCE [LARGE SCALE GENOMIC DNA]</scope>
    <source>
        <strain evidence="9 10">cv. Chiifu-401-42</strain>
    </source>
</reference>
<evidence type="ECO:0000256" key="3">
    <source>
        <dbReference type="ARBA" id="ARBA00023015"/>
    </source>
</evidence>
<evidence type="ECO:0000256" key="6">
    <source>
        <dbReference type="ARBA" id="ARBA00023242"/>
    </source>
</evidence>
<feature type="compositionally biased region" description="Basic and acidic residues" evidence="7">
    <location>
        <begin position="143"/>
        <end position="156"/>
    </location>
</feature>
<keyword evidence="4" id="KW-0238">DNA-binding</keyword>
<dbReference type="InParanoid" id="M4E6A6"/>
<dbReference type="SUPFAM" id="SSF57959">
    <property type="entry name" value="Leucine zipper domain"/>
    <property type="match status" value="1"/>
</dbReference>
<organism evidence="9 10">
    <name type="scientific">Brassica campestris</name>
    <name type="common">Field mustard</name>
    <dbReference type="NCBI Taxonomy" id="3711"/>
    <lineage>
        <taxon>Eukaryota</taxon>
        <taxon>Viridiplantae</taxon>
        <taxon>Streptophyta</taxon>
        <taxon>Embryophyta</taxon>
        <taxon>Tracheophyta</taxon>
        <taxon>Spermatophyta</taxon>
        <taxon>Magnoliopsida</taxon>
        <taxon>eudicotyledons</taxon>
        <taxon>Gunneridae</taxon>
        <taxon>Pentapetalae</taxon>
        <taxon>rosids</taxon>
        <taxon>malvids</taxon>
        <taxon>Brassicales</taxon>
        <taxon>Brassicaceae</taxon>
        <taxon>Brassiceae</taxon>
        <taxon>Brassica</taxon>
    </lineage>
</organism>
<keyword evidence="3" id="KW-0805">Transcription regulation</keyword>
<dbReference type="PROSITE" id="PS00036">
    <property type="entry name" value="BZIP_BASIC"/>
    <property type="match status" value="1"/>
</dbReference>
<dbReference type="HOGENOM" id="CLU_555944_0_0_1"/>
<dbReference type="Gene3D" id="1.20.5.170">
    <property type="match status" value="1"/>
</dbReference>
<dbReference type="PANTHER" id="PTHR46408">
    <property type="entry name" value="BASIC LEUCINE ZIPPER 63"/>
    <property type="match status" value="1"/>
</dbReference>
<dbReference type="PROSITE" id="PS50217">
    <property type="entry name" value="BZIP"/>
    <property type="match status" value="1"/>
</dbReference>
<dbReference type="Gramene" id="Bra024310.1">
    <property type="protein sequence ID" value="Bra024310.1-P"/>
    <property type="gene ID" value="Bra024310"/>
</dbReference>
<evidence type="ECO:0000256" key="5">
    <source>
        <dbReference type="ARBA" id="ARBA00023163"/>
    </source>
</evidence>
<dbReference type="SMART" id="SM00338">
    <property type="entry name" value="BRLZ"/>
    <property type="match status" value="1"/>
</dbReference>
<sequence length="491" mass="56053">MRDVRASSGYLKRRAMNSCPSDDHHYSSSHAAIAAESSQHNLNLLVSDSSVTTTTVVTARNINVHIVAFLEMANRLEASTNIWRRRAHSRHLISLYRSTGARPSWGDDNERDDESCLIDVVPTRQTTRISSPDDSDDDDLDGDTERADNGDPTDVKRARRMLSNRESARRSRRRKQEQMNEFDTQVNQLRAEHSTLLGRLGDMNQKYDAAAVDNRILRADIETLRTKVIIISTRLFPTDAAIKSVPEPEAKQLHQSANQRANQDMCSVKQEYLTNHEEFCQETNCNAFYTQQGVTNSWNHLQSYSDQKDMNFTNRRFSSPSICEHPSLEVVSSPTKKRSDPNQSMEFNMDQLYFQQAKNEEKSPRKFGVMAQFSKPVNPVLQLPNLESHRFNLSQAEQWRPGDVYKHLRSISNDPEGVEELVWIERASKSAIFTIFPSGLILTDKINPSPIHLIDPASQHATPTSSTRKKTDKRIHWRRADHHVDVCIVEA</sequence>
<dbReference type="AlphaFoldDB" id="M4E6A6"/>